<dbReference type="GO" id="GO:0071555">
    <property type="term" value="P:cell wall organization"/>
    <property type="evidence" value="ECO:0007669"/>
    <property type="project" value="InterPro"/>
</dbReference>
<keyword evidence="7" id="KW-0393">Immunoglobulin domain</keyword>
<dbReference type="SUPFAM" id="SSF49354">
    <property type="entry name" value="PapD-like"/>
    <property type="match status" value="1"/>
</dbReference>
<keyword evidence="5" id="KW-0574">Periplasm</keyword>
<dbReference type="PRINTS" id="PR00969">
    <property type="entry name" value="CHAPERONPILI"/>
</dbReference>
<organism evidence="9 10">
    <name type="scientific">Serratia symbiotica</name>
    <dbReference type="NCBI Taxonomy" id="138074"/>
    <lineage>
        <taxon>Bacteria</taxon>
        <taxon>Pseudomonadati</taxon>
        <taxon>Pseudomonadota</taxon>
        <taxon>Gammaproteobacteria</taxon>
        <taxon>Enterobacterales</taxon>
        <taxon>Yersiniaceae</taxon>
        <taxon>Serratia</taxon>
    </lineage>
</organism>
<evidence type="ECO:0000256" key="1">
    <source>
        <dbReference type="ARBA" id="ARBA00004418"/>
    </source>
</evidence>
<dbReference type="InterPro" id="IPR036316">
    <property type="entry name" value="Pili_assmbl_chap_C_dom_sf"/>
</dbReference>
<dbReference type="PANTHER" id="PTHR30251">
    <property type="entry name" value="PILUS ASSEMBLY CHAPERONE"/>
    <property type="match status" value="1"/>
</dbReference>
<evidence type="ECO:0000256" key="8">
    <source>
        <dbReference type="RuleBase" id="RU003918"/>
    </source>
</evidence>
<dbReference type="FunFam" id="2.60.40.10:FF:000458">
    <property type="entry name" value="Molecular chaperone FimC"/>
    <property type="match status" value="1"/>
</dbReference>
<keyword evidence="4" id="KW-0732">Signal</keyword>
<dbReference type="InterPro" id="IPR018046">
    <property type="entry name" value="Pili_assmbl_chaperone_CS"/>
</dbReference>
<dbReference type="Pfam" id="PF02753">
    <property type="entry name" value="PapD_C"/>
    <property type="match status" value="1"/>
</dbReference>
<comment type="similarity">
    <text evidence="2 8">Belongs to the periplasmic pilus chaperone family.</text>
</comment>
<dbReference type="InterPro" id="IPR008962">
    <property type="entry name" value="PapD-like_sf"/>
</dbReference>
<evidence type="ECO:0000256" key="7">
    <source>
        <dbReference type="ARBA" id="ARBA00023319"/>
    </source>
</evidence>
<keyword evidence="6 8" id="KW-0143">Chaperone</keyword>
<evidence type="ECO:0000256" key="2">
    <source>
        <dbReference type="ARBA" id="ARBA00007399"/>
    </source>
</evidence>
<evidence type="ECO:0000313" key="10">
    <source>
        <dbReference type="Proteomes" id="UP000042738"/>
    </source>
</evidence>
<evidence type="ECO:0000313" key="9">
    <source>
        <dbReference type="EMBL" id="QLH64013.1"/>
    </source>
</evidence>
<name>A0A068YX16_9GAMM</name>
<accession>A0A068YX16</accession>
<dbReference type="PANTHER" id="PTHR30251:SF5">
    <property type="entry name" value="FIMBRIAL CHAPARONE PROTEIN"/>
    <property type="match status" value="1"/>
</dbReference>
<dbReference type="InterPro" id="IPR001829">
    <property type="entry name" value="Pili_assmbl_chaperone_bac"/>
</dbReference>
<dbReference type="GO" id="GO:0030288">
    <property type="term" value="C:outer membrane-bounded periplasmic space"/>
    <property type="evidence" value="ECO:0007669"/>
    <property type="project" value="InterPro"/>
</dbReference>
<proteinExistence type="inferred from homology"/>
<dbReference type="InterPro" id="IPR016147">
    <property type="entry name" value="Pili_assmbl_chaperone_N"/>
</dbReference>
<dbReference type="AlphaFoldDB" id="A0A068YX16"/>
<dbReference type="Pfam" id="PF00345">
    <property type="entry name" value="PapD_N"/>
    <property type="match status" value="1"/>
</dbReference>
<gene>
    <name evidence="9" type="ORF">SYMBAF_15175</name>
</gene>
<dbReference type="EMBL" id="CP050855">
    <property type="protein sequence ID" value="QLH64013.1"/>
    <property type="molecule type" value="Genomic_DNA"/>
</dbReference>
<reference evidence="9 10" key="1">
    <citation type="journal article" date="2014" name="Genome Announc.">
        <title>Whole-Genome Sequence of Serratia symbiotica Strain CWBI-2.3T, a Free-Living Symbiont of the Black Bean Aphid Aphis fabae.</title>
        <authorList>
            <person name="Foray V."/>
            <person name="Grigorescu A.S."/>
            <person name="Sabri A."/>
            <person name="Haubruge E."/>
            <person name="Lognay G."/>
            <person name="Francis F."/>
            <person name="Fauconnier M.L."/>
            <person name="Hance T."/>
            <person name="Thonart P."/>
        </authorList>
    </citation>
    <scope>NUCLEOTIDE SEQUENCE [LARGE SCALE GENOMIC DNA]</scope>
    <source>
        <strain evidence="9">CWBI-2.3</strain>
    </source>
</reference>
<protein>
    <submittedName>
        <fullName evidence="9">Fimbria/pilus periplasmic chaperone</fullName>
    </submittedName>
</protein>
<dbReference type="SUPFAM" id="SSF49584">
    <property type="entry name" value="Periplasmic chaperone C-domain"/>
    <property type="match status" value="1"/>
</dbReference>
<evidence type="ECO:0000256" key="5">
    <source>
        <dbReference type="ARBA" id="ARBA00022764"/>
    </source>
</evidence>
<comment type="subcellular location">
    <subcellularLocation>
        <location evidence="1 8">Periplasm</location>
    </subcellularLocation>
</comment>
<keyword evidence="3" id="KW-1029">Fimbrium biogenesis</keyword>
<dbReference type="Gene3D" id="2.60.40.10">
    <property type="entry name" value="Immunoglobulins"/>
    <property type="match status" value="2"/>
</dbReference>
<dbReference type="InterPro" id="IPR050643">
    <property type="entry name" value="Periplasmic_pilus_chap"/>
</dbReference>
<dbReference type="PROSITE" id="PS00635">
    <property type="entry name" value="PILI_CHAPERONE"/>
    <property type="match status" value="1"/>
</dbReference>
<dbReference type="InterPro" id="IPR013783">
    <property type="entry name" value="Ig-like_fold"/>
</dbReference>
<evidence type="ECO:0000256" key="3">
    <source>
        <dbReference type="ARBA" id="ARBA00022558"/>
    </source>
</evidence>
<evidence type="ECO:0000256" key="6">
    <source>
        <dbReference type="ARBA" id="ARBA00023186"/>
    </source>
</evidence>
<dbReference type="STRING" id="138074.SYMBAF_110136"/>
<dbReference type="Proteomes" id="UP000042738">
    <property type="component" value="Chromosome"/>
</dbReference>
<evidence type="ECO:0000256" key="4">
    <source>
        <dbReference type="ARBA" id="ARBA00022729"/>
    </source>
</evidence>
<sequence length="254" mass="28348">MNLHSTTLLTAAGLVLMAAVPAANAAISLDRTRAVYLSDAKSISLNIINENKALPFLAQSWLEDEQHQKITSPLVVLPPLQRVEPNERSVVRITKTPEAEHLPQDRESVFYFNLREIPPKSTKTNVMQLALQTQIKLFYRPKAIVAPRGEIWQEKLIFRKSNSGFTIENPTPFYITLTGITHQTQKQGGGAIAGFQPLMLRPKSSENIRLGDNRLNSFVVSYINDYGGHPELRFACRGDICSAATEKNKEITHG</sequence>
<dbReference type="InterPro" id="IPR016148">
    <property type="entry name" value="Pili_assmbl_chaperone_C"/>
</dbReference>